<evidence type="ECO:0000313" key="4">
    <source>
        <dbReference type="Proteomes" id="UP000737018"/>
    </source>
</evidence>
<dbReference type="PANTHER" id="PTHR46619:SF4">
    <property type="entry name" value="XS DOMAIN-CONTAINING PROTEIN-RELATED"/>
    <property type="match status" value="1"/>
</dbReference>
<protein>
    <recommendedName>
        <fullName evidence="2">XS domain-containing protein</fullName>
    </recommendedName>
</protein>
<feature type="region of interest" description="Disordered" evidence="1">
    <location>
        <begin position="707"/>
        <end position="736"/>
    </location>
</feature>
<dbReference type="InterPro" id="IPR005380">
    <property type="entry name" value="XS_domain"/>
</dbReference>
<reference evidence="3" key="1">
    <citation type="submission" date="2020-03" db="EMBL/GenBank/DDBJ databases">
        <title>Castanea mollissima Vanexum genome sequencing.</title>
        <authorList>
            <person name="Staton M."/>
        </authorList>
    </citation>
    <scope>NUCLEOTIDE SEQUENCE</scope>
    <source>
        <tissue evidence="3">Leaf</tissue>
    </source>
</reference>
<dbReference type="EMBL" id="JRKL02003607">
    <property type="protein sequence ID" value="KAF3954730.1"/>
    <property type="molecule type" value="Genomic_DNA"/>
</dbReference>
<feature type="compositionally biased region" description="Basic and acidic residues" evidence="1">
    <location>
        <begin position="35"/>
        <end position="44"/>
    </location>
</feature>
<dbReference type="Proteomes" id="UP000737018">
    <property type="component" value="Unassembled WGS sequence"/>
</dbReference>
<dbReference type="PANTHER" id="PTHR46619">
    <property type="entry name" value="RNA RECOGNITION MOTIF XS DOMAIN PROTEIN-RELATED"/>
    <property type="match status" value="1"/>
</dbReference>
<dbReference type="AlphaFoldDB" id="A0A8J4VG69"/>
<name>A0A8J4VG69_9ROSI</name>
<proteinExistence type="predicted"/>
<feature type="compositionally biased region" description="Basic and acidic residues" evidence="1">
    <location>
        <begin position="78"/>
        <end position="87"/>
    </location>
</feature>
<sequence length="1007" mass="115917">MQSRRREEYITLSPASKLRGQHRLEMGSDYPYNGARRDAVDRSPRWVALDRSPRARRSMSPHRLDGSRRVAGRSQRSRSIERREYHHNQWHLSGSNGGRGDQIRSRSPPFEQVRKRAQFDDDSLVMHRNFVPPMELRRGYELCDRADFKVDDDNMKSKHVLVYEHNSSRIGKERDFSESRLAAGGGHGMLAQKSMAMEDGMAHGSYRLTQDLGPTSDYRETDGHLSSSSRSIDIRRFEHERPQYQDTITMDKLPIMDSYKDGEKPMFQSRDVPYPIVSASHSKGFAGTSPLADLSSSSSRMLRSEFLGSYRDDMHLPPPSGEFSRSSGKLADPLGFNAYEERPLIDSSGEPEAGQRNLAYYQRGACSPTRAECEDYPYPKLYGIANDDRGYPSDDLYRMMPPQVPLDYDHARSDYDHRDLPRPNIMHHAVNRVDNITEDSYRNPRKGTLLDHSTLHKQAVSEYLDTNRMSIASKQGGEYLGSRRSQAEFERRLSPEYETSRLGASQDRQTLHMRADFGFGKNAGPKFLKERLQSPPVSKYDLDGHRHSVRMQRMDEHGLSEPSDRMLKRKFSFKEELSGHDSRKIMSNKWNASRGLQDQYDGGEEWIDEDMSALYSSNSVGLDCNEYRKPKRIYDRLEYRQDFASDNWVSSQDSLSQTQRHSVGLYKRSGRYRAHPRTGFLSSHNLHHFDRRSGLQKLQSNVWKRNDDYHEDEQEDDGDPSEDWVNPLESEPSEDSEEFKQLVQEAFLKYCKKLNVNPAVRRRYKEQGKAGSFFCIVCGKSHSKEFLDTQRLVTHAFMSHKVGLRSQHLGLHKAICVLLGWNTVVPQDTITWSPEVLPNAEALAQKEDLILWPPLIVIHNISMSDSNPQKWKVVTVEEVEAFLREKDFIRGRIKVCLGRPSDKSVMVIKFLGTFTGLGDAEKLHKYFDENKRGRADFERMTSNNGKSSKSWDAGNQGEKVEEHILYGYMGIAEDLDKVDFNTRKSCLIKSKMEIQDLANAPLRPDER</sequence>
<accession>A0A8J4VG69</accession>
<feature type="compositionally biased region" description="Acidic residues" evidence="1">
    <location>
        <begin position="709"/>
        <end position="722"/>
    </location>
</feature>
<comment type="caution">
    <text evidence="3">The sequence shown here is derived from an EMBL/GenBank/DDBJ whole genome shotgun (WGS) entry which is preliminary data.</text>
</comment>
<evidence type="ECO:0000259" key="2">
    <source>
        <dbReference type="Pfam" id="PF03468"/>
    </source>
</evidence>
<dbReference type="Pfam" id="PF03468">
    <property type="entry name" value="XS"/>
    <property type="match status" value="1"/>
</dbReference>
<feature type="region of interest" description="Disordered" evidence="1">
    <location>
        <begin position="20"/>
        <end position="107"/>
    </location>
</feature>
<keyword evidence="4" id="KW-1185">Reference proteome</keyword>
<evidence type="ECO:0000313" key="3">
    <source>
        <dbReference type="EMBL" id="KAF3954730.1"/>
    </source>
</evidence>
<gene>
    <name evidence="3" type="ORF">CMV_019963</name>
</gene>
<feature type="domain" description="XS" evidence="2">
    <location>
        <begin position="847"/>
        <end position="976"/>
    </location>
</feature>
<evidence type="ECO:0000256" key="1">
    <source>
        <dbReference type="SAM" id="MobiDB-lite"/>
    </source>
</evidence>
<organism evidence="3 4">
    <name type="scientific">Castanea mollissima</name>
    <name type="common">Chinese chestnut</name>
    <dbReference type="NCBI Taxonomy" id="60419"/>
    <lineage>
        <taxon>Eukaryota</taxon>
        <taxon>Viridiplantae</taxon>
        <taxon>Streptophyta</taxon>
        <taxon>Embryophyta</taxon>
        <taxon>Tracheophyta</taxon>
        <taxon>Spermatophyta</taxon>
        <taxon>Magnoliopsida</taxon>
        <taxon>eudicotyledons</taxon>
        <taxon>Gunneridae</taxon>
        <taxon>Pentapetalae</taxon>
        <taxon>rosids</taxon>
        <taxon>fabids</taxon>
        <taxon>Fagales</taxon>
        <taxon>Fagaceae</taxon>
        <taxon>Castanea</taxon>
    </lineage>
</organism>
<dbReference type="OrthoDB" id="777694at2759"/>
<dbReference type="Gene3D" id="3.30.70.2890">
    <property type="entry name" value="XS domain"/>
    <property type="match status" value="1"/>
</dbReference>
<dbReference type="InterPro" id="IPR038588">
    <property type="entry name" value="XS_domain_sf"/>
</dbReference>
<dbReference type="GO" id="GO:0031047">
    <property type="term" value="P:regulatory ncRNA-mediated gene silencing"/>
    <property type="evidence" value="ECO:0007669"/>
    <property type="project" value="InterPro"/>
</dbReference>